<feature type="compositionally biased region" description="Polar residues" evidence="1">
    <location>
        <begin position="465"/>
        <end position="481"/>
    </location>
</feature>
<gene>
    <name evidence="4" type="primary">cmn</name>
</gene>
<feature type="region of interest" description="Disordered" evidence="1">
    <location>
        <begin position="152"/>
        <end position="215"/>
    </location>
</feature>
<feature type="signal peptide" evidence="2">
    <location>
        <begin position="1"/>
        <end position="21"/>
    </location>
</feature>
<feature type="compositionally biased region" description="Low complexity" evidence="1">
    <location>
        <begin position="153"/>
        <end position="168"/>
    </location>
</feature>
<feature type="compositionally biased region" description="Low complexity" evidence="1">
    <location>
        <begin position="605"/>
        <end position="619"/>
    </location>
</feature>
<dbReference type="CTD" id="30208"/>
<name>A0A979F6D8_ICTPU</name>
<feature type="region of interest" description="Disordered" evidence="1">
    <location>
        <begin position="947"/>
        <end position="998"/>
    </location>
</feature>
<feature type="region of interest" description="Disordered" evidence="1">
    <location>
        <begin position="903"/>
        <end position="923"/>
    </location>
</feature>
<feature type="region of interest" description="Disordered" evidence="1">
    <location>
        <begin position="371"/>
        <end position="674"/>
    </location>
</feature>
<feature type="compositionally biased region" description="Gly residues" evidence="1">
    <location>
        <begin position="373"/>
        <end position="384"/>
    </location>
</feature>
<evidence type="ECO:0000313" key="3">
    <source>
        <dbReference type="Proteomes" id="UP000221080"/>
    </source>
</evidence>
<dbReference type="Proteomes" id="UP000221080">
    <property type="component" value="Chromosome 13"/>
</dbReference>
<feature type="region of interest" description="Disordered" evidence="1">
    <location>
        <begin position="61"/>
        <end position="88"/>
    </location>
</feature>
<reference evidence="4" key="2">
    <citation type="submission" date="2025-08" db="UniProtKB">
        <authorList>
            <consortium name="RefSeq"/>
        </authorList>
    </citation>
    <scope>IDENTIFICATION</scope>
    <source>
        <tissue evidence="4">Blood</tissue>
    </source>
</reference>
<dbReference type="OrthoDB" id="8946670at2759"/>
<organism evidence="3 4">
    <name type="scientific">Ictalurus punctatus</name>
    <name type="common">Channel catfish</name>
    <name type="synonym">Silurus punctatus</name>
    <dbReference type="NCBI Taxonomy" id="7998"/>
    <lineage>
        <taxon>Eukaryota</taxon>
        <taxon>Metazoa</taxon>
        <taxon>Chordata</taxon>
        <taxon>Craniata</taxon>
        <taxon>Vertebrata</taxon>
        <taxon>Euteleostomi</taxon>
        <taxon>Actinopterygii</taxon>
        <taxon>Neopterygii</taxon>
        <taxon>Teleostei</taxon>
        <taxon>Ostariophysi</taxon>
        <taxon>Siluriformes</taxon>
        <taxon>Ictaluridae</taxon>
        <taxon>Ictalurus</taxon>
    </lineage>
</organism>
<feature type="compositionally biased region" description="Polar residues" evidence="1">
    <location>
        <begin position="964"/>
        <end position="979"/>
    </location>
</feature>
<reference evidence="3" key="1">
    <citation type="journal article" date="2016" name="Nat. Commun.">
        <title>The channel catfish genome sequence provides insights into the evolution of scale formation in teleosts.</title>
        <authorList>
            <person name="Liu Z."/>
            <person name="Liu S."/>
            <person name="Yao J."/>
            <person name="Bao L."/>
            <person name="Zhang J."/>
            <person name="Li Y."/>
            <person name="Jiang C."/>
            <person name="Sun L."/>
            <person name="Wang R."/>
            <person name="Zhang Y."/>
            <person name="Zhou T."/>
            <person name="Zeng Q."/>
            <person name="Fu Q."/>
            <person name="Gao S."/>
            <person name="Li N."/>
            <person name="Koren S."/>
            <person name="Jiang Y."/>
            <person name="Zimin A."/>
            <person name="Xu P."/>
            <person name="Phillippy A.M."/>
            <person name="Geng X."/>
            <person name="Song L."/>
            <person name="Sun F."/>
            <person name="Li C."/>
            <person name="Wang X."/>
            <person name="Chen A."/>
            <person name="Jin Y."/>
            <person name="Yuan Z."/>
            <person name="Yang Y."/>
            <person name="Tan S."/>
            <person name="Peatman E."/>
            <person name="Lu J."/>
            <person name="Qin Z."/>
            <person name="Dunham R."/>
            <person name="Li Z."/>
            <person name="Sonstegard T."/>
            <person name="Feng J."/>
            <person name="Danzmann R.G."/>
            <person name="Schroeder S."/>
            <person name="Scheffler B."/>
            <person name="Duke M.V."/>
            <person name="Ballard L."/>
            <person name="Kucuktas H."/>
            <person name="Kaltenboeck L."/>
            <person name="Liu H."/>
            <person name="Armbruster J."/>
            <person name="Xie Y."/>
            <person name="Kirby M.L."/>
            <person name="Tian Y."/>
            <person name="Flanagan M.E."/>
            <person name="Mu W."/>
            <person name="Waldbieser G.C."/>
        </authorList>
    </citation>
    <scope>NUCLEOTIDE SEQUENCE [LARGE SCALE GENOMIC DNA]</scope>
    <source>
        <strain evidence="3">SDA103</strain>
    </source>
</reference>
<proteinExistence type="predicted"/>
<evidence type="ECO:0000256" key="2">
    <source>
        <dbReference type="SAM" id="SignalP"/>
    </source>
</evidence>
<dbReference type="AlphaFoldDB" id="A0A979F6D8"/>
<protein>
    <submittedName>
        <fullName evidence="4">Calymmin isoform X1</fullName>
    </submittedName>
</protein>
<feature type="region of interest" description="Disordered" evidence="1">
    <location>
        <begin position="710"/>
        <end position="745"/>
    </location>
</feature>
<keyword evidence="3" id="KW-1185">Reference proteome</keyword>
<dbReference type="KEGG" id="ipu:108273922"/>
<sequence length="998" mass="100213">MPGRALLRTALLLWLAQPTLQGGTGYKPQNGGLGQMLIPSKGYGHGPQNANTYQLNTKAQGYGPAAPQPNGNGAKGYGAAQAAGNRGKPSGPYKGYGAVPAALGNGNGARPNGPYTGYGAVPAALGNGAKPNGPYKGYGAAPASLGNGNGAKPNGYGNNGNLPNGYGPAPVASKGRGPKHSGYGASPFTSNGQKAKPNPNGGYGSKPNKPGYGAQPSYGGFGAGMRIAPQMAYKGRGGYGQGNGYDQADSSFAGYRNGPASYPQSGGSLGGGYLNGAKAAKPGYGGGPLAQSGGAAKPNGYGPVAGGPNAQGAKPAGYGGTKGPKAGYAGYPNGAGIKGPKPGYGGLPTGYGQRSNGYGGYPNAGAKAPKPGYGVGAGNGGASNGQGAKPNGYGPVANGNEKGPKGKSLSPEAPSLPSVTGYTKGVAQPAKPEPTIGVPTALPPTKRMPLMSNWKGPKPQVPQGYPSQPIVQEQAPVNLQNKAPKPEQYVPQGQAPFPVLAPLIPQGKGPKPATQIAPEIPQGNPQKPVAPALLPFTQPEKAPKPVAQDQQLVAPVYPQGNGPKPVALQPAAPQGKGPKPVAPGLEIPQTKDPKPVAPEPDAPQTAGLPLALEPTPATPQMKGPKVANPDCGLGVSGQWTKLPSPGYGPGPWYPNSRGAKASKPGPGYGPKLKQPGYINPGAGYGYGNGGAGQLPYNGAPIIRARLDAGTSPIEPQTAELGPEVKSGREYGGPYGAQPMGLGSEGKPQVRYGIGGLLFSGSPRGYNSNPYGKYGNPDAASPYGSKAAGNYNPLEFNANPKSAGKYSMGGSPYTASTSDSGKYGPYGGQQLGLQALAGNSGKYGQSVGPYAPEPISLGGDAKSSGKYGNPSLPFEALGPVTDGQSIDQPVLQYEAPAIDGLKSVDQFGDGEVQPQPIAPLLDDRVGEGPASYIKGGVRAEAVSLENPAFSPVDTPTEAATPQHIPVQQNLKGPQLPQSWSGGKEPKHDLKGFFGNGYHG</sequence>
<evidence type="ECO:0000256" key="1">
    <source>
        <dbReference type="SAM" id="MobiDB-lite"/>
    </source>
</evidence>
<dbReference type="RefSeq" id="XP_047015622.2">
    <property type="nucleotide sequence ID" value="XM_047159666.2"/>
</dbReference>
<keyword evidence="2" id="KW-0732">Signal</keyword>
<accession>A0A979F6D8</accession>
<evidence type="ECO:0000313" key="4">
    <source>
        <dbReference type="RefSeq" id="XP_047015622.2"/>
    </source>
</evidence>
<feature type="chain" id="PRO_5039953332" evidence="2">
    <location>
        <begin position="22"/>
        <end position="998"/>
    </location>
</feature>
<dbReference type="GeneID" id="108273922"/>
<feature type="region of interest" description="Disordered" evidence="1">
    <location>
        <begin position="805"/>
        <end position="828"/>
    </location>
</feature>